<evidence type="ECO:0000256" key="4">
    <source>
        <dbReference type="ARBA" id="ARBA00022692"/>
    </source>
</evidence>
<feature type="transmembrane region" description="Helical" evidence="7">
    <location>
        <begin position="64"/>
        <end position="87"/>
    </location>
</feature>
<feature type="domain" description="EamA" evidence="8">
    <location>
        <begin position="5"/>
        <end position="138"/>
    </location>
</feature>
<keyword evidence="3" id="KW-1003">Cell membrane</keyword>
<dbReference type="GO" id="GO:0005886">
    <property type="term" value="C:plasma membrane"/>
    <property type="evidence" value="ECO:0007669"/>
    <property type="project" value="UniProtKB-SubCell"/>
</dbReference>
<feature type="transmembrane region" description="Helical" evidence="7">
    <location>
        <begin position="31"/>
        <end position="52"/>
    </location>
</feature>
<feature type="transmembrane region" description="Helical" evidence="7">
    <location>
        <begin position="179"/>
        <end position="199"/>
    </location>
</feature>
<proteinExistence type="inferred from homology"/>
<evidence type="ECO:0000256" key="5">
    <source>
        <dbReference type="ARBA" id="ARBA00022989"/>
    </source>
</evidence>
<comment type="caution">
    <text evidence="9">The sequence shown here is derived from an EMBL/GenBank/DDBJ whole genome shotgun (WGS) entry which is preliminary data.</text>
</comment>
<keyword evidence="6 7" id="KW-0472">Membrane</keyword>
<feature type="transmembrane region" description="Helical" evidence="7">
    <location>
        <begin position="120"/>
        <end position="138"/>
    </location>
</feature>
<dbReference type="AlphaFoldDB" id="A0A7V9Z8W3"/>
<comment type="subcellular location">
    <subcellularLocation>
        <location evidence="1">Cell membrane</location>
        <topology evidence="1">Multi-pass membrane protein</topology>
    </subcellularLocation>
</comment>
<reference evidence="9 10" key="1">
    <citation type="submission" date="2020-07" db="EMBL/GenBank/DDBJ databases">
        <title>Genomic Encyclopedia of Type Strains, Phase IV (KMG-IV): sequencing the most valuable type-strain genomes for metagenomic binning, comparative biology and taxonomic classification.</title>
        <authorList>
            <person name="Goeker M."/>
        </authorList>
    </citation>
    <scope>NUCLEOTIDE SEQUENCE [LARGE SCALE GENOMIC DNA]</scope>
    <source>
        <strain evidence="9 10">DSM 15730</strain>
    </source>
</reference>
<dbReference type="Pfam" id="PF00892">
    <property type="entry name" value="EamA"/>
    <property type="match status" value="2"/>
</dbReference>
<dbReference type="RefSeq" id="WP_181556847.1">
    <property type="nucleotide sequence ID" value="NZ_JACDUT010000009.1"/>
</dbReference>
<feature type="transmembrane region" description="Helical" evidence="7">
    <location>
        <begin position="150"/>
        <end position="167"/>
    </location>
</feature>
<dbReference type="InterPro" id="IPR000620">
    <property type="entry name" value="EamA_dom"/>
</dbReference>
<feature type="domain" description="EamA" evidence="8">
    <location>
        <begin position="152"/>
        <end position="282"/>
    </location>
</feature>
<dbReference type="SUPFAM" id="SSF103481">
    <property type="entry name" value="Multidrug resistance efflux transporter EmrE"/>
    <property type="match status" value="2"/>
</dbReference>
<feature type="transmembrane region" description="Helical" evidence="7">
    <location>
        <begin position="211"/>
        <end position="230"/>
    </location>
</feature>
<feature type="transmembrane region" description="Helical" evidence="7">
    <location>
        <begin position="93"/>
        <end position="113"/>
    </location>
</feature>
<evidence type="ECO:0000256" key="6">
    <source>
        <dbReference type="ARBA" id="ARBA00023136"/>
    </source>
</evidence>
<comment type="similarity">
    <text evidence="2">Belongs to the EamA transporter family.</text>
</comment>
<dbReference type="PANTHER" id="PTHR32322:SF18">
    <property type="entry name" value="S-ADENOSYLMETHIONINE_S-ADENOSYLHOMOCYSTEINE TRANSPORTER"/>
    <property type="match status" value="1"/>
</dbReference>
<dbReference type="InterPro" id="IPR050638">
    <property type="entry name" value="AA-Vitamin_Transporters"/>
</dbReference>
<evidence type="ECO:0000256" key="3">
    <source>
        <dbReference type="ARBA" id="ARBA00022475"/>
    </source>
</evidence>
<keyword evidence="5 7" id="KW-1133">Transmembrane helix</keyword>
<evidence type="ECO:0000259" key="8">
    <source>
        <dbReference type="Pfam" id="PF00892"/>
    </source>
</evidence>
<evidence type="ECO:0000313" key="9">
    <source>
        <dbReference type="EMBL" id="MBA2876106.1"/>
    </source>
</evidence>
<dbReference type="EMBL" id="JACDUT010000009">
    <property type="protein sequence ID" value="MBA2876106.1"/>
    <property type="molecule type" value="Genomic_DNA"/>
</dbReference>
<dbReference type="InterPro" id="IPR037185">
    <property type="entry name" value="EmrE-like"/>
</dbReference>
<sequence>MRERIFLILANLFWAGNYVFGKYVVSEMSSLWITFTRWFLSLAFLIPISYFVERPNYRKVLKNSWLSLSCMGLLGVIGYNLLLYGALEYTSPMNASLVNALNPAMMVFFSFLILKERMSWTNVVGFALSLIGVLFILTKGHLEWIFQTTYNRGDLMMIAANLCWVFYSIIGKRLAVPPITATASSVALSVIFLFPFLFLQPMDMTQLSVKGITGIIYMWLFPSVCSFAFWNMAVKKVGPSHAGVYLNLITVFTAIITLILGEKILVSQIIGGTLVLIGVYFATKIPKPKEKVIKKVHAQL</sequence>
<name>A0A7V9Z8W3_9BACL</name>
<organism evidence="9 10">
    <name type="scientific">Thermaerobacillus caldiproteolyticus</name>
    <dbReference type="NCBI Taxonomy" id="247480"/>
    <lineage>
        <taxon>Bacteria</taxon>
        <taxon>Bacillati</taxon>
        <taxon>Bacillota</taxon>
        <taxon>Bacilli</taxon>
        <taxon>Bacillales</taxon>
        <taxon>Anoxybacillaceae</taxon>
        <taxon>Thermaerobacillus</taxon>
    </lineage>
</organism>
<evidence type="ECO:0000256" key="7">
    <source>
        <dbReference type="SAM" id="Phobius"/>
    </source>
</evidence>
<evidence type="ECO:0000256" key="2">
    <source>
        <dbReference type="ARBA" id="ARBA00007362"/>
    </source>
</evidence>
<dbReference type="PANTHER" id="PTHR32322">
    <property type="entry name" value="INNER MEMBRANE TRANSPORTER"/>
    <property type="match status" value="1"/>
</dbReference>
<gene>
    <name evidence="9" type="ORF">HNR31_002901</name>
</gene>
<dbReference type="Proteomes" id="UP000523087">
    <property type="component" value="Unassembled WGS sequence"/>
</dbReference>
<keyword evidence="4 7" id="KW-0812">Transmembrane</keyword>
<feature type="transmembrane region" description="Helical" evidence="7">
    <location>
        <begin position="266"/>
        <end position="283"/>
    </location>
</feature>
<keyword evidence="10" id="KW-1185">Reference proteome</keyword>
<evidence type="ECO:0000313" key="10">
    <source>
        <dbReference type="Proteomes" id="UP000523087"/>
    </source>
</evidence>
<accession>A0A7V9Z8W3</accession>
<protein>
    <submittedName>
        <fullName evidence="9">Drug/metabolite transporter (DMT)-like permease</fullName>
    </submittedName>
</protein>
<evidence type="ECO:0000256" key="1">
    <source>
        <dbReference type="ARBA" id="ARBA00004651"/>
    </source>
</evidence>
<feature type="transmembrane region" description="Helical" evidence="7">
    <location>
        <begin position="242"/>
        <end position="260"/>
    </location>
</feature>